<evidence type="ECO:0000313" key="3">
    <source>
        <dbReference type="Proteomes" id="UP000828390"/>
    </source>
</evidence>
<protein>
    <recommendedName>
        <fullName evidence="1">C1q domain-containing protein</fullName>
    </recommendedName>
</protein>
<name>A0A9D3Y8C6_DREPO</name>
<gene>
    <name evidence="2" type="ORF">DPMN_082568</name>
</gene>
<organism evidence="2 3">
    <name type="scientific">Dreissena polymorpha</name>
    <name type="common">Zebra mussel</name>
    <name type="synonym">Mytilus polymorpha</name>
    <dbReference type="NCBI Taxonomy" id="45954"/>
    <lineage>
        <taxon>Eukaryota</taxon>
        <taxon>Metazoa</taxon>
        <taxon>Spiralia</taxon>
        <taxon>Lophotrochozoa</taxon>
        <taxon>Mollusca</taxon>
        <taxon>Bivalvia</taxon>
        <taxon>Autobranchia</taxon>
        <taxon>Heteroconchia</taxon>
        <taxon>Euheterodonta</taxon>
        <taxon>Imparidentia</taxon>
        <taxon>Neoheterodontei</taxon>
        <taxon>Myida</taxon>
        <taxon>Dreissenoidea</taxon>
        <taxon>Dreissenidae</taxon>
        <taxon>Dreissena</taxon>
    </lineage>
</organism>
<proteinExistence type="predicted"/>
<reference evidence="2" key="2">
    <citation type="submission" date="2020-11" db="EMBL/GenBank/DDBJ databases">
        <authorList>
            <person name="McCartney M.A."/>
            <person name="Auch B."/>
            <person name="Kono T."/>
            <person name="Mallez S."/>
            <person name="Becker A."/>
            <person name="Gohl D.M."/>
            <person name="Silverstein K.A.T."/>
            <person name="Koren S."/>
            <person name="Bechman K.B."/>
            <person name="Herman A."/>
            <person name="Abrahante J.E."/>
            <person name="Garbe J."/>
        </authorList>
    </citation>
    <scope>NUCLEOTIDE SEQUENCE</scope>
    <source>
        <strain evidence="2">Duluth1</strain>
        <tissue evidence="2">Whole animal</tissue>
    </source>
</reference>
<dbReference type="AlphaFoldDB" id="A0A9D3Y8C6"/>
<accession>A0A9D3Y8C6</accession>
<dbReference type="Proteomes" id="UP000828390">
    <property type="component" value="Unassembled WGS sequence"/>
</dbReference>
<evidence type="ECO:0000313" key="2">
    <source>
        <dbReference type="EMBL" id="KAH3695112.1"/>
    </source>
</evidence>
<evidence type="ECO:0000259" key="1">
    <source>
        <dbReference type="PROSITE" id="PS50871"/>
    </source>
</evidence>
<comment type="caution">
    <text evidence="2">The sequence shown here is derived from an EMBL/GenBank/DDBJ whole genome shotgun (WGS) entry which is preliminary data.</text>
</comment>
<dbReference type="EMBL" id="JAIWYP010000016">
    <property type="protein sequence ID" value="KAH3695112.1"/>
    <property type="molecule type" value="Genomic_DNA"/>
</dbReference>
<keyword evidence="3" id="KW-1185">Reference proteome</keyword>
<sequence>MQTLDLQRCAFKVRGRLQFPVLQLLYSECILSETLLRKGRASSVRPEVAFFASVSKDVQLGPGQVVVFNSVITNIDSTSHVLPYDG</sequence>
<dbReference type="PROSITE" id="PS50871">
    <property type="entry name" value="C1Q"/>
    <property type="match status" value="1"/>
</dbReference>
<dbReference type="InterPro" id="IPR001073">
    <property type="entry name" value="C1q_dom"/>
</dbReference>
<feature type="domain" description="C1q" evidence="1">
    <location>
        <begin position="43"/>
        <end position="86"/>
    </location>
</feature>
<reference evidence="2" key="1">
    <citation type="journal article" date="2019" name="bioRxiv">
        <title>The Genome of the Zebra Mussel, Dreissena polymorpha: A Resource for Invasive Species Research.</title>
        <authorList>
            <person name="McCartney M.A."/>
            <person name="Auch B."/>
            <person name="Kono T."/>
            <person name="Mallez S."/>
            <person name="Zhang Y."/>
            <person name="Obille A."/>
            <person name="Becker A."/>
            <person name="Abrahante J.E."/>
            <person name="Garbe J."/>
            <person name="Badalamenti J.P."/>
            <person name="Herman A."/>
            <person name="Mangelson H."/>
            <person name="Liachko I."/>
            <person name="Sullivan S."/>
            <person name="Sone E.D."/>
            <person name="Koren S."/>
            <person name="Silverstein K.A.T."/>
            <person name="Beckman K.B."/>
            <person name="Gohl D.M."/>
        </authorList>
    </citation>
    <scope>NUCLEOTIDE SEQUENCE</scope>
    <source>
        <strain evidence="2">Duluth1</strain>
        <tissue evidence="2">Whole animal</tissue>
    </source>
</reference>